<dbReference type="SUPFAM" id="SSF50494">
    <property type="entry name" value="Trypsin-like serine proteases"/>
    <property type="match status" value="1"/>
</dbReference>
<dbReference type="AlphaFoldDB" id="A0AAU8LPD8"/>
<dbReference type="Pfam" id="PF13365">
    <property type="entry name" value="Trypsin_2"/>
    <property type="match status" value="1"/>
</dbReference>
<protein>
    <submittedName>
        <fullName evidence="3">DUF1566 domain-containing protein</fullName>
    </submittedName>
</protein>
<dbReference type="InterPro" id="IPR011460">
    <property type="entry name" value="Lcl_C"/>
</dbReference>
<feature type="domain" description="Lcl C-terminal" evidence="2">
    <location>
        <begin position="250"/>
        <end position="362"/>
    </location>
</feature>
<evidence type="ECO:0000256" key="1">
    <source>
        <dbReference type="SAM" id="SignalP"/>
    </source>
</evidence>
<proteinExistence type="predicted"/>
<dbReference type="KEGG" id="eaj:Q3M24_12465"/>
<accession>A0AAU8LPD8</accession>
<feature type="chain" id="PRO_5043975451" evidence="1">
    <location>
        <begin position="23"/>
        <end position="366"/>
    </location>
</feature>
<keyword evidence="1" id="KW-0732">Signal</keyword>
<gene>
    <name evidence="3" type="ORF">Q3M24_12465</name>
</gene>
<dbReference type="InterPro" id="IPR009003">
    <property type="entry name" value="Peptidase_S1_PA"/>
</dbReference>
<reference evidence="3" key="2">
    <citation type="submission" date="2024-06" db="EMBL/GenBank/DDBJ databases">
        <authorList>
            <person name="Plum-Jensen L.E."/>
            <person name="Schramm A."/>
            <person name="Marshall I.P.G."/>
        </authorList>
    </citation>
    <scope>NUCLEOTIDE SEQUENCE</scope>
    <source>
        <strain evidence="3">Rat1</strain>
    </source>
</reference>
<organism evidence="3">
    <name type="scientific">Candidatus Electrothrix aestuarii</name>
    <dbReference type="NCBI Taxonomy" id="3062594"/>
    <lineage>
        <taxon>Bacteria</taxon>
        <taxon>Pseudomonadati</taxon>
        <taxon>Thermodesulfobacteriota</taxon>
        <taxon>Desulfobulbia</taxon>
        <taxon>Desulfobulbales</taxon>
        <taxon>Desulfobulbaceae</taxon>
        <taxon>Candidatus Electrothrix</taxon>
    </lineage>
</organism>
<dbReference type="Pfam" id="PF07603">
    <property type="entry name" value="Lcl_C"/>
    <property type="match status" value="1"/>
</dbReference>
<dbReference type="Gene3D" id="2.40.10.120">
    <property type="match status" value="1"/>
</dbReference>
<evidence type="ECO:0000259" key="2">
    <source>
        <dbReference type="Pfam" id="PF07603"/>
    </source>
</evidence>
<reference evidence="3" key="1">
    <citation type="journal article" date="2024" name="Syst. Appl. Microbiol.">
        <title>First single-strain enrichments of Electrothrix cable bacteria, description of E. aestuarii sp. nov. and E. rattekaaiensis sp. nov., and proposal of a cable bacteria taxonomy following the rules of the SeqCode.</title>
        <authorList>
            <person name="Plum-Jensen L.E."/>
            <person name="Schramm A."/>
            <person name="Marshall I.P.G."/>
        </authorList>
    </citation>
    <scope>NUCLEOTIDE SEQUENCE</scope>
    <source>
        <strain evidence="3">Rat1</strain>
    </source>
</reference>
<evidence type="ECO:0000313" key="3">
    <source>
        <dbReference type="EMBL" id="XCN71130.1"/>
    </source>
</evidence>
<feature type="signal peptide" evidence="1">
    <location>
        <begin position="1"/>
        <end position="22"/>
    </location>
</feature>
<name>A0AAU8LPD8_9BACT</name>
<dbReference type="EMBL" id="CP159373">
    <property type="protein sequence ID" value="XCN71130.1"/>
    <property type="molecule type" value="Genomic_DNA"/>
</dbReference>
<sequence>MRKIIYLIILLFLFFNTSNGVASNPDIFKITTDNSELTGFFAQGKSGIITALHGVIGRHAINASDDNSSQSYKNLKIEEVDTLHDLAFLSSNELKKRKGGLKISMEIPKKEEKIYSIGYPLGLSYQLRSDQLRVRIPPLTQLLTLLPTKLTPRMATRNSPDISKKVISIEGGLLPGHSGAPVLNQNNEVIGVANGGLKSGTVGICWAIPYNEINWAPKVSREQELSNLETLEVSALFSFSVFKASSGALLEWQEPRAGNMMTWEEANDYVADKNSGGLMGYHDWRLPAVGELNDLAKFIKNSPDSYSDTDKLYWSSEDLGPYSVQAKVVNLGNAQMAWECFDTGQQTATCQKNNRFSVRLVRNLIQ</sequence>